<evidence type="ECO:0000256" key="1">
    <source>
        <dbReference type="SAM" id="Phobius"/>
    </source>
</evidence>
<gene>
    <name evidence="2" type="ORF">NPIRD3C_1887</name>
</gene>
<keyword evidence="1" id="KW-0812">Transmembrane</keyword>
<dbReference type="HOGENOM" id="CLU_1363600_0_0_2"/>
<dbReference type="EMBL" id="CP010868">
    <property type="protein sequence ID" value="AJM93097.1"/>
    <property type="molecule type" value="Genomic_DNA"/>
</dbReference>
<keyword evidence="1" id="KW-1133">Transmembrane helix</keyword>
<name>A0A0C5CD28_9ARCH</name>
<reference evidence="3" key="1">
    <citation type="submission" date="2015-02" db="EMBL/GenBank/DDBJ databases">
        <title>Characterization of two novel Thaumarchaeota isolated from the Northern Adriatic Sea.</title>
        <authorList>
            <person name="Bayer B."/>
            <person name="Vojvoda J."/>
            <person name="Offre P."/>
            <person name="Srivastava A."/>
            <person name="Elisabeth N."/>
            <person name="Garcia J.A.L."/>
            <person name="Schleper C."/>
            <person name="Herndl G.J."/>
        </authorList>
    </citation>
    <scope>NUCLEOTIDE SEQUENCE [LARGE SCALE GENOMIC DNA]</scope>
    <source>
        <strain evidence="3">D3C</strain>
    </source>
</reference>
<dbReference type="KEGG" id="nid:NPIRD3C_1887"/>
<sequence length="200" mass="23150">MNTRYKITIIILLIIGIPVSSIITIDYVYANTDTPQFAVISKVFCPYFPIPDDFVANQIFFAVYYTDPIKQLDMIHYNFYSVCYKETEDPPIDLDPEYDPSNSKGCPQFCPKEPTLLSELQFEEIKFNIEKTQYDICDVRLQDNKIILDLHKFFEGSDPEKKIISQIPSSVNYEIVYHEGYSDYFIGTETAHGCEGLNEN</sequence>
<keyword evidence="1" id="KW-0472">Membrane</keyword>
<evidence type="ECO:0000313" key="2">
    <source>
        <dbReference type="EMBL" id="AJM93097.1"/>
    </source>
</evidence>
<feature type="transmembrane region" description="Helical" evidence="1">
    <location>
        <begin position="7"/>
        <end position="30"/>
    </location>
</feature>
<dbReference type="OrthoDB" id="386866at2157"/>
<protein>
    <submittedName>
        <fullName evidence="2">Uncharacterized protein</fullName>
    </submittedName>
</protein>
<evidence type="ECO:0000313" key="3">
    <source>
        <dbReference type="Proteomes" id="UP000032027"/>
    </source>
</evidence>
<proteinExistence type="predicted"/>
<organism evidence="2 3">
    <name type="scientific">Nitrosopumilus piranensis</name>
    <dbReference type="NCBI Taxonomy" id="1582439"/>
    <lineage>
        <taxon>Archaea</taxon>
        <taxon>Nitrososphaerota</taxon>
        <taxon>Nitrososphaeria</taxon>
        <taxon>Nitrosopumilales</taxon>
        <taxon>Nitrosopumilaceae</taxon>
        <taxon>Nitrosopumilus</taxon>
    </lineage>
</organism>
<dbReference type="AlphaFoldDB" id="A0A0C5CD28"/>
<dbReference type="RefSeq" id="WP_148703816.1">
    <property type="nucleotide sequence ID" value="NZ_CP010868.1"/>
</dbReference>
<reference evidence="2 3" key="2">
    <citation type="journal article" date="2016" name="ISME J.">
        <title>Physiological and genomic characterization of two novel marine thaumarchaeal strains indicates niche differentiation.</title>
        <authorList>
            <person name="Bayer B."/>
            <person name="Vojvoda J."/>
            <person name="Offre P."/>
            <person name="Alves R.J."/>
            <person name="Elisabeth N.H."/>
            <person name="Garcia J.A."/>
            <person name="Volland J.M."/>
            <person name="Srivastava A."/>
            <person name="Schleper C."/>
            <person name="Herndl G.J."/>
        </authorList>
    </citation>
    <scope>NUCLEOTIDE SEQUENCE [LARGE SCALE GENOMIC DNA]</scope>
    <source>
        <strain evidence="2 3">D3C</strain>
    </source>
</reference>
<dbReference type="PATRIC" id="fig|1582439.9.peg.1947"/>
<accession>A0A0C5CD28</accession>
<reference evidence="2 3" key="3">
    <citation type="journal article" date="2019" name="Int. J. Syst. Evol. Microbiol.">
        <title>Nitrosopumilus adriaticus sp. nov. and Nitrosopumilus piranensis sp. nov., two ammonia-oxidizing archaea from the Adriatic Sea and members of the class Nitrososphaeria.</title>
        <authorList>
            <person name="Bayer B."/>
            <person name="Vojvoda J."/>
            <person name="Reinthaler T."/>
            <person name="Reyes C."/>
            <person name="Pinto M."/>
            <person name="Herndl G.J."/>
        </authorList>
    </citation>
    <scope>NUCLEOTIDE SEQUENCE [LARGE SCALE GENOMIC DNA]</scope>
    <source>
        <strain evidence="2 3">D3C</strain>
    </source>
</reference>
<dbReference type="Proteomes" id="UP000032027">
    <property type="component" value="Chromosome"/>
</dbReference>
<dbReference type="STRING" id="1582439.NPIRD3C_1887"/>
<keyword evidence="3" id="KW-1185">Reference proteome</keyword>
<dbReference type="GeneID" id="41600969"/>